<organism evidence="1 2">
    <name type="scientific">Candidatus Bilamarchaeum dharawalense</name>
    <dbReference type="NCBI Taxonomy" id="2885759"/>
    <lineage>
        <taxon>Archaea</taxon>
        <taxon>Candidatus Micrarchaeota</taxon>
        <taxon>Candidatus Micrarchaeia</taxon>
        <taxon>Candidatus Anstonellales</taxon>
        <taxon>Candidatus Bilamarchaeaceae</taxon>
        <taxon>Candidatus Bilamarchaeum</taxon>
    </lineage>
</organism>
<evidence type="ECO:0000313" key="1">
    <source>
        <dbReference type="EMBL" id="VVC04036.1"/>
    </source>
</evidence>
<sequence>MSDVEKLTRDTVANGGILAMLYFDIHAKTKELVQELGTGFINEVIQKQGVVFALGEIDEPTGGDEKTNWSSSIQLKVLTKDFATLAAICMANSPYSIEILRPDAVKLSLADAHSLLGTMSATTAEYKKYILTKLSKPDELARLQENLKKRAEMGKNILKKGEK</sequence>
<reference evidence="1 2" key="1">
    <citation type="submission" date="2019-08" db="EMBL/GenBank/DDBJ databases">
        <authorList>
            <person name="Vazquez-Campos X."/>
        </authorList>
    </citation>
    <scope>NUCLEOTIDE SEQUENCE [LARGE SCALE GENOMIC DNA]</scope>
    <source>
        <strain evidence="1">LFW-283_2</strain>
    </source>
</reference>
<dbReference type="AlphaFoldDB" id="A0A5E4LW10"/>
<dbReference type="EMBL" id="CABMJJ010000009">
    <property type="protein sequence ID" value="VVC04036.1"/>
    <property type="molecule type" value="Genomic_DNA"/>
</dbReference>
<evidence type="ECO:0000313" key="2">
    <source>
        <dbReference type="Proteomes" id="UP000789941"/>
    </source>
</evidence>
<comment type="caution">
    <text evidence="1">The sequence shown here is derived from an EMBL/GenBank/DDBJ whole genome shotgun (WGS) entry which is preliminary data.</text>
</comment>
<protein>
    <submittedName>
        <fullName evidence="1">Uncharacterized protein</fullName>
    </submittedName>
</protein>
<dbReference type="Proteomes" id="UP000789941">
    <property type="component" value="Unassembled WGS sequence"/>
</dbReference>
<name>A0A5E4LW10_9ARCH</name>
<gene>
    <name evidence="1" type="ORF">LFW2832_00694</name>
</gene>
<proteinExistence type="predicted"/>
<accession>A0A5E4LW10</accession>